<dbReference type="KEGG" id="hhy:Halhy_2103"/>
<evidence type="ECO:0000256" key="1">
    <source>
        <dbReference type="SAM" id="Phobius"/>
    </source>
</evidence>
<keyword evidence="1" id="KW-1133">Transmembrane helix</keyword>
<feature type="transmembrane region" description="Helical" evidence="1">
    <location>
        <begin position="111"/>
        <end position="134"/>
    </location>
</feature>
<reference evidence="2 3" key="1">
    <citation type="journal article" date="2011" name="Stand. Genomic Sci.">
        <title>Complete genome sequence of Haliscomenobacter hydrossis type strain (O).</title>
        <authorList>
            <consortium name="US DOE Joint Genome Institute (JGI-PGF)"/>
            <person name="Daligault H."/>
            <person name="Lapidus A."/>
            <person name="Zeytun A."/>
            <person name="Nolan M."/>
            <person name="Lucas S."/>
            <person name="Del Rio T.G."/>
            <person name="Tice H."/>
            <person name="Cheng J.F."/>
            <person name="Tapia R."/>
            <person name="Han C."/>
            <person name="Goodwin L."/>
            <person name="Pitluck S."/>
            <person name="Liolios K."/>
            <person name="Pagani I."/>
            <person name="Ivanova N."/>
            <person name="Huntemann M."/>
            <person name="Mavromatis K."/>
            <person name="Mikhailova N."/>
            <person name="Pati A."/>
            <person name="Chen A."/>
            <person name="Palaniappan K."/>
            <person name="Land M."/>
            <person name="Hauser L."/>
            <person name="Brambilla E.M."/>
            <person name="Rohde M."/>
            <person name="Verbarg S."/>
            <person name="Goker M."/>
            <person name="Bristow J."/>
            <person name="Eisen J.A."/>
            <person name="Markowitz V."/>
            <person name="Hugenholtz P."/>
            <person name="Kyrpides N.C."/>
            <person name="Klenk H.P."/>
            <person name="Woyke T."/>
        </authorList>
    </citation>
    <scope>NUCLEOTIDE SEQUENCE [LARGE SCALE GENOMIC DNA]</scope>
    <source>
        <strain evidence="3">ATCC 27775 / DSM 1100 / LMG 10767 / O</strain>
    </source>
</reference>
<dbReference type="AlphaFoldDB" id="F4KQJ9"/>
<keyword evidence="3" id="KW-1185">Reference proteome</keyword>
<keyword evidence="1" id="KW-0812">Transmembrane</keyword>
<reference key="2">
    <citation type="submission" date="2011-04" db="EMBL/GenBank/DDBJ databases">
        <title>Complete sequence of chromosome of Haliscomenobacter hydrossis DSM 1100.</title>
        <authorList>
            <consortium name="US DOE Joint Genome Institute (JGI-PGF)"/>
            <person name="Lucas S."/>
            <person name="Han J."/>
            <person name="Lapidus A."/>
            <person name="Bruce D."/>
            <person name="Goodwin L."/>
            <person name="Pitluck S."/>
            <person name="Peters L."/>
            <person name="Kyrpides N."/>
            <person name="Mavromatis K."/>
            <person name="Ivanova N."/>
            <person name="Ovchinnikova G."/>
            <person name="Pagani I."/>
            <person name="Daligault H."/>
            <person name="Detter J.C."/>
            <person name="Han C."/>
            <person name="Land M."/>
            <person name="Hauser L."/>
            <person name="Markowitz V."/>
            <person name="Cheng J.-F."/>
            <person name="Hugenholtz P."/>
            <person name="Woyke T."/>
            <person name="Wu D."/>
            <person name="Verbarg S."/>
            <person name="Frueling A."/>
            <person name="Brambilla E."/>
            <person name="Klenk H.-P."/>
            <person name="Eisen J.A."/>
        </authorList>
    </citation>
    <scope>NUCLEOTIDE SEQUENCE</scope>
    <source>
        <strain>DSM 1100</strain>
    </source>
</reference>
<evidence type="ECO:0000313" key="2">
    <source>
        <dbReference type="EMBL" id="AEE49988.1"/>
    </source>
</evidence>
<name>F4KQJ9_HALH1</name>
<dbReference type="EMBL" id="CP002691">
    <property type="protein sequence ID" value="AEE49988.1"/>
    <property type="molecule type" value="Genomic_DNA"/>
</dbReference>
<protein>
    <submittedName>
        <fullName evidence="2">Uncharacterized protein</fullName>
    </submittedName>
</protein>
<accession>F4KQJ9</accession>
<proteinExistence type="predicted"/>
<evidence type="ECO:0000313" key="3">
    <source>
        <dbReference type="Proteomes" id="UP000008461"/>
    </source>
</evidence>
<sequence>MIRSNKIHIDGTFVKSTVGVARQITACSHILQYFVTALCVISHKKKLGEQKRVELNLKEWILQLGSSGLGRNRILYNKIFFIVTKLSKLSELSTDNILVLDTLSMYSKFTFWLFTAVPKQAVIFCFLTSIALFATNPSTPIQSSTMFHRAEFQPPGFA</sequence>
<organism evidence="2 3">
    <name type="scientific">Haliscomenobacter hydrossis (strain ATCC 27775 / DSM 1100 / LMG 10767 / O)</name>
    <dbReference type="NCBI Taxonomy" id="760192"/>
    <lineage>
        <taxon>Bacteria</taxon>
        <taxon>Pseudomonadati</taxon>
        <taxon>Bacteroidota</taxon>
        <taxon>Saprospiria</taxon>
        <taxon>Saprospirales</taxon>
        <taxon>Haliscomenobacteraceae</taxon>
        <taxon>Haliscomenobacter</taxon>
    </lineage>
</organism>
<dbReference type="HOGENOM" id="CLU_1666952_0_0_10"/>
<keyword evidence="1" id="KW-0472">Membrane</keyword>
<dbReference type="Proteomes" id="UP000008461">
    <property type="component" value="Chromosome"/>
</dbReference>
<gene>
    <name evidence="2" type="ordered locus">Halhy_2103</name>
</gene>